<dbReference type="EMBL" id="QYYH01000174">
    <property type="protein sequence ID" value="RJY06016.1"/>
    <property type="molecule type" value="Genomic_DNA"/>
</dbReference>
<dbReference type="Gene3D" id="1.10.10.10">
    <property type="entry name" value="Winged helix-like DNA-binding domain superfamily/Winged helix DNA-binding domain"/>
    <property type="match status" value="1"/>
</dbReference>
<name>A0A3A6U076_9GAMM</name>
<sequence length="220" mass="24744">MESITKPIAVIIADIVDSTDLTTEQFDTYLIKVKAIQKWISEQSPSCIHNIKRGDEFQSVIYDVHNALKYTLMYRLAIKSLGKEFDCRISFAIASNADIRESLPESMGEAFILSGRGLNTLKNDKMTFTSDCQVLVEIFKLLVKYLDRQITELTSRQCEVMLLMLQSTDISLKQLAANLQTAPSTISKSLKASGWHLVHELIQQFEIKVLATNLEGHGNA</sequence>
<gene>
    <name evidence="1" type="ORF">D5R81_18170</name>
</gene>
<reference evidence="1 2" key="1">
    <citation type="submission" date="2018-09" db="EMBL/GenBank/DDBJ databases">
        <title>Phylogeny of the Shewanellaceae, and recommendation for two new genera, Pseudoshewanella and Parashewanella.</title>
        <authorList>
            <person name="Wang G."/>
        </authorList>
    </citation>
    <scope>NUCLEOTIDE SEQUENCE [LARGE SCALE GENOMIC DNA]</scope>
    <source>
        <strain evidence="1 2">KCTC 22492</strain>
    </source>
</reference>
<protein>
    <submittedName>
        <fullName evidence="1">Uncharacterized protein</fullName>
    </submittedName>
</protein>
<evidence type="ECO:0000313" key="2">
    <source>
        <dbReference type="Proteomes" id="UP000273022"/>
    </source>
</evidence>
<accession>A0A3A6U076</accession>
<dbReference type="RefSeq" id="WP_121855024.1">
    <property type="nucleotide sequence ID" value="NZ_CP037952.1"/>
</dbReference>
<dbReference type="Proteomes" id="UP000273022">
    <property type="component" value="Unassembled WGS sequence"/>
</dbReference>
<dbReference type="AlphaFoldDB" id="A0A3A6U076"/>
<organism evidence="1 2">
    <name type="scientific">Parashewanella spongiae</name>
    <dbReference type="NCBI Taxonomy" id="342950"/>
    <lineage>
        <taxon>Bacteria</taxon>
        <taxon>Pseudomonadati</taxon>
        <taxon>Pseudomonadota</taxon>
        <taxon>Gammaproteobacteria</taxon>
        <taxon>Alteromonadales</taxon>
        <taxon>Shewanellaceae</taxon>
        <taxon>Parashewanella</taxon>
    </lineage>
</organism>
<evidence type="ECO:0000313" key="1">
    <source>
        <dbReference type="EMBL" id="RJY06016.1"/>
    </source>
</evidence>
<proteinExistence type="predicted"/>
<dbReference type="InterPro" id="IPR036388">
    <property type="entry name" value="WH-like_DNA-bd_sf"/>
</dbReference>
<dbReference type="OrthoDB" id="7064118at2"/>
<comment type="caution">
    <text evidence="1">The sequence shown here is derived from an EMBL/GenBank/DDBJ whole genome shotgun (WGS) entry which is preliminary data.</text>
</comment>
<keyword evidence="2" id="KW-1185">Reference proteome</keyword>